<dbReference type="InterPro" id="IPR029066">
    <property type="entry name" value="PLP-binding_barrel"/>
</dbReference>
<dbReference type="EMBL" id="QUSM01000002">
    <property type="protein sequence ID" value="RGD75228.1"/>
    <property type="molecule type" value="Genomic_DNA"/>
</dbReference>
<comment type="caution">
    <text evidence="5">The sequence shown here is derived from an EMBL/GenBank/DDBJ whole genome shotgun (WGS) entry which is preliminary data.</text>
</comment>
<dbReference type="GO" id="GO:0005829">
    <property type="term" value="C:cytosol"/>
    <property type="evidence" value="ECO:0007669"/>
    <property type="project" value="TreeGrafter"/>
</dbReference>
<dbReference type="GO" id="GO:0030170">
    <property type="term" value="F:pyridoxal phosphate binding"/>
    <property type="evidence" value="ECO:0007669"/>
    <property type="project" value="TreeGrafter"/>
</dbReference>
<dbReference type="Gene3D" id="3.20.20.10">
    <property type="entry name" value="Alanine racemase"/>
    <property type="match status" value="1"/>
</dbReference>
<reference evidence="5 6" key="1">
    <citation type="submission" date="2018-08" db="EMBL/GenBank/DDBJ databases">
        <title>A genome reference for cultivated species of the human gut microbiota.</title>
        <authorList>
            <person name="Zou Y."/>
            <person name="Xue W."/>
            <person name="Luo G."/>
        </authorList>
    </citation>
    <scope>NUCLEOTIDE SEQUENCE [LARGE SCALE GENOMIC DNA]</scope>
    <source>
        <strain evidence="5 6">AM25-6</strain>
    </source>
</reference>
<dbReference type="CDD" id="cd06815">
    <property type="entry name" value="PLPDE_III_AR_like_1"/>
    <property type="match status" value="1"/>
</dbReference>
<feature type="domain" description="Alanine racemase N-terminal" evidence="4">
    <location>
        <begin position="7"/>
        <end position="222"/>
    </location>
</feature>
<evidence type="ECO:0000256" key="3">
    <source>
        <dbReference type="ARBA" id="ARBA00023235"/>
    </source>
</evidence>
<comment type="cofactor">
    <cofactor evidence="1">
        <name>pyridoxal 5'-phosphate</name>
        <dbReference type="ChEBI" id="CHEBI:597326"/>
    </cofactor>
</comment>
<dbReference type="AlphaFoldDB" id="A0A3E3E2T5"/>
<sequence>MFPKIKIDLHGIRENTARVCDKCKNVGIDVTAITKVFLADENIAECLVTGGATALGDSRIENLKNLGCFNMEKWLVRIPMESEIEDVIKYSDVSLNSEIKTIRLLNKEAYKQDTTHKVILMADLGDLREGYFSTDDLLSDVDKVLQMKNIELYGIGTNLTCFGAIIPRPETLQKLVKIKDRIENDFDIELKVVSGGNSSSYTLVDRGEMIDGINNLRLGEVILLGNETSYGTPVEGLHHDNFILKAQIVELKEKPSVPIGEIGIDAFGNKPEFVNKGTMKRAIIAVGKQDVRIDGMTPVDGDIEILGASSDHTILDLTNVNKIYKLGDTVSFKLDYGATLAAMTSKYVEKEYID</sequence>
<dbReference type="PANTHER" id="PTHR30511">
    <property type="entry name" value="ALANINE RACEMASE"/>
    <property type="match status" value="1"/>
</dbReference>
<evidence type="ECO:0000256" key="2">
    <source>
        <dbReference type="ARBA" id="ARBA00022898"/>
    </source>
</evidence>
<dbReference type="SUPFAM" id="SSF51419">
    <property type="entry name" value="PLP-binding barrel"/>
    <property type="match status" value="1"/>
</dbReference>
<evidence type="ECO:0000259" key="4">
    <source>
        <dbReference type="Pfam" id="PF01168"/>
    </source>
</evidence>
<evidence type="ECO:0000256" key="1">
    <source>
        <dbReference type="ARBA" id="ARBA00001933"/>
    </source>
</evidence>
<keyword evidence="2" id="KW-0663">Pyridoxal phosphate</keyword>
<dbReference type="GO" id="GO:0008784">
    <property type="term" value="F:alanine racemase activity"/>
    <property type="evidence" value="ECO:0007669"/>
    <property type="project" value="TreeGrafter"/>
</dbReference>
<dbReference type="PANTHER" id="PTHR30511:SF3">
    <property type="entry name" value="LYSINE RACEMASE"/>
    <property type="match status" value="1"/>
</dbReference>
<accession>A0A3E3E2T5</accession>
<dbReference type="Proteomes" id="UP000261212">
    <property type="component" value="Unassembled WGS sequence"/>
</dbReference>
<dbReference type="InterPro" id="IPR001608">
    <property type="entry name" value="Ala_racemase_N"/>
</dbReference>
<evidence type="ECO:0000313" key="6">
    <source>
        <dbReference type="Proteomes" id="UP000261212"/>
    </source>
</evidence>
<name>A0A3E3E2T5_9FIRM</name>
<dbReference type="NCBIfam" id="NF040742">
    <property type="entry name" value="racem_Orr"/>
    <property type="match status" value="1"/>
</dbReference>
<protein>
    <submittedName>
        <fullName evidence="5">Alanine/ornithine racemase family PLP-dependent enzyme</fullName>
    </submittedName>
</protein>
<organism evidence="5 6">
    <name type="scientific">Anaerofustis stercorihominis</name>
    <dbReference type="NCBI Taxonomy" id="214853"/>
    <lineage>
        <taxon>Bacteria</taxon>
        <taxon>Bacillati</taxon>
        <taxon>Bacillota</taxon>
        <taxon>Clostridia</taxon>
        <taxon>Eubacteriales</taxon>
        <taxon>Eubacteriaceae</taxon>
        <taxon>Anaerofustis</taxon>
    </lineage>
</organism>
<dbReference type="InterPro" id="IPR000821">
    <property type="entry name" value="Ala_racemase"/>
</dbReference>
<evidence type="ECO:0000313" key="5">
    <source>
        <dbReference type="EMBL" id="RGD75228.1"/>
    </source>
</evidence>
<dbReference type="RefSeq" id="WP_117531394.1">
    <property type="nucleotide sequence ID" value="NZ_QUSM01000002.1"/>
</dbReference>
<proteinExistence type="predicted"/>
<keyword evidence="3" id="KW-0413">Isomerase</keyword>
<dbReference type="Pfam" id="PF01168">
    <property type="entry name" value="Ala_racemase_N"/>
    <property type="match status" value="1"/>
</dbReference>
<gene>
    <name evidence="5" type="ORF">DW687_02575</name>
</gene>